<dbReference type="InterPro" id="IPR013968">
    <property type="entry name" value="PKS_KR"/>
</dbReference>
<keyword evidence="10" id="KW-0511">Multifunctional enzyme</keyword>
<dbReference type="SUPFAM" id="SSF51735">
    <property type="entry name" value="NAD(P)-binding Rossmann-fold domains"/>
    <property type="match status" value="2"/>
</dbReference>
<keyword evidence="5" id="KW-0276">Fatty acid metabolism</keyword>
<evidence type="ECO:0000256" key="5">
    <source>
        <dbReference type="ARBA" id="ARBA00022832"/>
    </source>
</evidence>
<keyword evidence="8" id="KW-0443">Lipid metabolism</keyword>
<evidence type="ECO:0000256" key="6">
    <source>
        <dbReference type="ARBA" id="ARBA00022857"/>
    </source>
</evidence>
<keyword evidence="3" id="KW-0597">Phosphoprotein</keyword>
<dbReference type="FunFam" id="3.40.50.720:FF:000209">
    <property type="entry name" value="Polyketide synthase Pks12"/>
    <property type="match status" value="1"/>
</dbReference>
<feature type="domain" description="Ketoreductase" evidence="11">
    <location>
        <begin position="246"/>
        <end position="420"/>
    </location>
</feature>
<dbReference type="CDD" id="cd05195">
    <property type="entry name" value="enoyl_red"/>
    <property type="match status" value="1"/>
</dbReference>
<dbReference type="InterPro" id="IPR036291">
    <property type="entry name" value="NAD(P)-bd_dom_sf"/>
</dbReference>
<gene>
    <name evidence="13" type="ORF">ONB1V03_LOCUS10512</name>
</gene>
<dbReference type="PANTHER" id="PTHR43775">
    <property type="entry name" value="FATTY ACID SYNTHASE"/>
    <property type="match status" value="1"/>
</dbReference>
<dbReference type="GO" id="GO:0016491">
    <property type="term" value="F:oxidoreductase activity"/>
    <property type="evidence" value="ECO:0007669"/>
    <property type="project" value="UniProtKB-KW"/>
</dbReference>
<evidence type="ECO:0000259" key="12">
    <source>
        <dbReference type="SMART" id="SM00829"/>
    </source>
</evidence>
<dbReference type="SMART" id="SM00829">
    <property type="entry name" value="PKS_ER"/>
    <property type="match status" value="1"/>
</dbReference>
<dbReference type="InterPro" id="IPR036736">
    <property type="entry name" value="ACP-like_sf"/>
</dbReference>
<dbReference type="InterPro" id="IPR013149">
    <property type="entry name" value="ADH-like_C"/>
</dbReference>
<keyword evidence="6" id="KW-0521">NADP</keyword>
<dbReference type="OrthoDB" id="15822at2759"/>
<evidence type="ECO:0008006" key="15">
    <source>
        <dbReference type="Google" id="ProtNLM"/>
    </source>
</evidence>
<organism evidence="13">
    <name type="scientific">Oppiella nova</name>
    <dbReference type="NCBI Taxonomy" id="334625"/>
    <lineage>
        <taxon>Eukaryota</taxon>
        <taxon>Metazoa</taxon>
        <taxon>Ecdysozoa</taxon>
        <taxon>Arthropoda</taxon>
        <taxon>Chelicerata</taxon>
        <taxon>Arachnida</taxon>
        <taxon>Acari</taxon>
        <taxon>Acariformes</taxon>
        <taxon>Sarcoptiformes</taxon>
        <taxon>Oribatida</taxon>
        <taxon>Brachypylina</taxon>
        <taxon>Oppioidea</taxon>
        <taxon>Oppiidae</taxon>
        <taxon>Oppiella</taxon>
    </lineage>
</organism>
<keyword evidence="14" id="KW-1185">Reference proteome</keyword>
<sequence>SMADASTIINTYSTLWYGLIKRANLKKGESILIHSAAGGIGQSAINIAKHYECDIYVTVGTEEKKQFLMKEYNIPENRIMNSRDIVFKNKIRELTDGKGVDIVINSLAGEKLDASYECLANCGRFIEIGKFDMFQNRKLGMFDFLRDIQFIGVGLDAACMKNPNFFPDFYVWMHKNCTNGCIKPYNYTLYNASDADKALRFMTTGKHIGKVVLKMRDEETDKRPPKLIKPAPYIQTTVKTFFNPNKVYIITGGLGGFGLELIPWMLYFGARKFVVTSRSGLTTDYQKYIFNRFQRVYKDFKFFSSDWVVSTANGFTIEGTQQLIKEAQELGPIGGKLTFDKFCSSIDTKHKIFTNLDQLTRKLDYKLDYFVVFSSVACGKGNGGQSNYSFGNSMCERICEQRRRDDLHGLAIQYGPIGDVGVFADSDQLLTMTSIRKQRINSCCDVLDKLLSVKQPIVTSYIKVDQLKTAGGSKRKMIAELWRALGIDPETTPNHLTLGEIGMESMFAVELQQELEREWNMKVTVNQVKSITIGMLKDYEAGNVGNIKVHIEDIKRCKAKMLKQRFVMPTEKFERLNTVTTGRPVYIMPTLNINFQVFEELTQKLNRPVIGLNWTRDVSKLTTLKEISKYYVDLLKHLDPKGPYDVVGYFDTSIVCAKVLLKGMANKAVIVDIISDLRFCDEQLTEDFILEFMLSCMAVDIPDSFKDKILREFKKEPDINAKVRLIVNEVVDFAGKGLQAPDMEAIFHIMIARIRMLSEYRLNKRKKFANKLKLAIAKKWAKRTGKLVLIKPLKFDGVDDMDELLEKSRDLYFLPGSKDGQHNIEMEAVDTPSSIDVMAGDIIAKIEAALK</sequence>
<reference evidence="13" key="1">
    <citation type="submission" date="2020-11" db="EMBL/GenBank/DDBJ databases">
        <authorList>
            <person name="Tran Van P."/>
        </authorList>
    </citation>
    <scope>NUCLEOTIDE SEQUENCE</scope>
</reference>
<dbReference type="GO" id="GO:0006633">
    <property type="term" value="P:fatty acid biosynthetic process"/>
    <property type="evidence" value="ECO:0007669"/>
    <property type="project" value="UniProtKB-KW"/>
</dbReference>
<evidence type="ECO:0000313" key="14">
    <source>
        <dbReference type="Proteomes" id="UP000728032"/>
    </source>
</evidence>
<evidence type="ECO:0000256" key="10">
    <source>
        <dbReference type="ARBA" id="ARBA00023268"/>
    </source>
</evidence>
<evidence type="ECO:0000256" key="3">
    <source>
        <dbReference type="ARBA" id="ARBA00022553"/>
    </source>
</evidence>
<dbReference type="Gene3D" id="3.40.50.720">
    <property type="entry name" value="NAD(P)-binding Rossmann-like Domain"/>
    <property type="match status" value="2"/>
</dbReference>
<keyword evidence="7" id="KW-0560">Oxidoreductase</keyword>
<evidence type="ECO:0000256" key="1">
    <source>
        <dbReference type="ARBA" id="ARBA00022450"/>
    </source>
</evidence>
<dbReference type="InterPro" id="IPR057326">
    <property type="entry name" value="KR_dom"/>
</dbReference>
<dbReference type="PANTHER" id="PTHR43775:SF7">
    <property type="entry name" value="FATTY ACID SYNTHASE"/>
    <property type="match status" value="1"/>
</dbReference>
<evidence type="ECO:0000259" key="11">
    <source>
        <dbReference type="SMART" id="SM00822"/>
    </source>
</evidence>
<evidence type="ECO:0000256" key="2">
    <source>
        <dbReference type="ARBA" id="ARBA00022516"/>
    </source>
</evidence>
<dbReference type="AlphaFoldDB" id="A0A7R9M5U1"/>
<evidence type="ECO:0000256" key="8">
    <source>
        <dbReference type="ARBA" id="ARBA00023098"/>
    </source>
</evidence>
<dbReference type="Gene3D" id="1.10.1200.10">
    <property type="entry name" value="ACP-like"/>
    <property type="match status" value="1"/>
</dbReference>
<keyword evidence="1" id="KW-0596">Phosphopantetheine</keyword>
<protein>
    <recommendedName>
        <fullName evidence="15">Carrier domain-containing protein</fullName>
    </recommendedName>
</protein>
<dbReference type="EMBL" id="CAJPVJ010007179">
    <property type="protein sequence ID" value="CAG2171046.1"/>
    <property type="molecule type" value="Genomic_DNA"/>
</dbReference>
<dbReference type="EMBL" id="OC922004">
    <property type="protein sequence ID" value="CAD7653859.1"/>
    <property type="molecule type" value="Genomic_DNA"/>
</dbReference>
<dbReference type="Pfam" id="PF00107">
    <property type="entry name" value="ADH_zinc_N"/>
    <property type="match status" value="1"/>
</dbReference>
<keyword evidence="2" id="KW-0444">Lipid biosynthesis</keyword>
<feature type="domain" description="Enoyl reductase (ER)" evidence="12">
    <location>
        <begin position="1"/>
        <end position="213"/>
    </location>
</feature>
<dbReference type="SUPFAM" id="SSF47336">
    <property type="entry name" value="ACP-like"/>
    <property type="match status" value="1"/>
</dbReference>
<dbReference type="SMART" id="SM00822">
    <property type="entry name" value="PKS_KR"/>
    <property type="match status" value="1"/>
</dbReference>
<name>A0A7R9M5U1_9ACAR</name>
<feature type="non-terminal residue" evidence="13">
    <location>
        <position position="851"/>
    </location>
</feature>
<dbReference type="Gene3D" id="3.40.50.1820">
    <property type="entry name" value="alpha/beta hydrolase"/>
    <property type="match status" value="1"/>
</dbReference>
<evidence type="ECO:0000256" key="4">
    <source>
        <dbReference type="ARBA" id="ARBA00022679"/>
    </source>
</evidence>
<dbReference type="Proteomes" id="UP000728032">
    <property type="component" value="Unassembled WGS sequence"/>
</dbReference>
<evidence type="ECO:0000256" key="7">
    <source>
        <dbReference type="ARBA" id="ARBA00023002"/>
    </source>
</evidence>
<keyword evidence="9" id="KW-0275">Fatty acid biosynthesis</keyword>
<keyword evidence="4" id="KW-0808">Transferase</keyword>
<dbReference type="SUPFAM" id="SSF53474">
    <property type="entry name" value="alpha/beta-Hydrolases"/>
    <property type="match status" value="1"/>
</dbReference>
<dbReference type="GO" id="GO:0004312">
    <property type="term" value="F:fatty acid synthase activity"/>
    <property type="evidence" value="ECO:0007669"/>
    <property type="project" value="TreeGrafter"/>
</dbReference>
<dbReference type="Gene3D" id="3.90.180.10">
    <property type="entry name" value="Medium-chain alcohol dehydrogenases, catalytic domain"/>
    <property type="match status" value="1"/>
</dbReference>
<evidence type="ECO:0000313" key="13">
    <source>
        <dbReference type="EMBL" id="CAD7653859.1"/>
    </source>
</evidence>
<evidence type="ECO:0000256" key="9">
    <source>
        <dbReference type="ARBA" id="ARBA00023160"/>
    </source>
</evidence>
<proteinExistence type="predicted"/>
<dbReference type="InterPro" id="IPR050091">
    <property type="entry name" value="PKS_NRPS_Biosynth_Enz"/>
</dbReference>
<accession>A0A7R9M5U1</accession>
<dbReference type="InterPro" id="IPR020843">
    <property type="entry name" value="ER"/>
</dbReference>
<dbReference type="InterPro" id="IPR029058">
    <property type="entry name" value="AB_hydrolase_fold"/>
</dbReference>
<dbReference type="Pfam" id="PF08659">
    <property type="entry name" value="KR"/>
    <property type="match status" value="1"/>
</dbReference>